<comment type="caution">
    <text evidence="7">The sequence shown here is derived from an EMBL/GenBank/DDBJ whole genome shotgun (WGS) entry which is preliminary data.</text>
</comment>
<sequence>MSGASRLRGFGASVFVEMTELANRTGAVNLGQGFPDSDGPPELLAAARDAIAAGHNQYPPVSGVPVLRAAVAEDRAARYGTEYDPARDIVVTTGATAGIAAAVLAHCEPGDGVLVFEPGYDSYAANIAMAGGVARPVRLDPGPSGFSFDPADLRAATGRGTRLLIFNSPHNPTGKVFTDAELALIAEHCVAHDLIVITDEVHEHLVFDGRKSRSLAEWPGMPERTLVVSGAGKTFSVTGWKVGWVCGPADLVDPVRTAHQYLTFNSGTAFQVAVAHGLRELGPWVDGLRADLQDRRDLLAAGLAGVGLDVLPSEGTYFLQTDIRSWGHTDDLAFCRDLAPRGVVAVPTSVFYLGEPLRTLARFTFCKRVEVLTAAIEALRADTARRR</sequence>
<dbReference type="Gene3D" id="3.90.1150.10">
    <property type="entry name" value="Aspartate Aminotransferase, domain 1"/>
    <property type="match status" value="1"/>
</dbReference>
<dbReference type="InterPro" id="IPR015422">
    <property type="entry name" value="PyrdxlP-dep_Trfase_small"/>
</dbReference>
<reference evidence="7 8" key="1">
    <citation type="submission" date="2018-02" db="EMBL/GenBank/DDBJ databases">
        <title>Genomic Encyclopedia of Archaeal and Bacterial Type Strains, Phase II (KMG-II): from individual species to whole genera.</title>
        <authorList>
            <person name="Goeker M."/>
        </authorList>
    </citation>
    <scope>NUCLEOTIDE SEQUENCE [LARGE SCALE GENOMIC DNA]</scope>
    <source>
        <strain evidence="7 8">YU 961-1</strain>
    </source>
</reference>
<protein>
    <submittedName>
        <fullName evidence="7">N-succinyldiaminopimelate aminotransferase</fullName>
    </submittedName>
</protein>
<evidence type="ECO:0000256" key="2">
    <source>
        <dbReference type="ARBA" id="ARBA00007441"/>
    </source>
</evidence>
<dbReference type="InterPro" id="IPR004839">
    <property type="entry name" value="Aminotransferase_I/II_large"/>
</dbReference>
<dbReference type="Pfam" id="PF00155">
    <property type="entry name" value="Aminotran_1_2"/>
    <property type="match status" value="1"/>
</dbReference>
<feature type="domain" description="Aminotransferase class I/classII large" evidence="6">
    <location>
        <begin position="28"/>
        <end position="378"/>
    </location>
</feature>
<dbReference type="SUPFAM" id="SSF53383">
    <property type="entry name" value="PLP-dependent transferases"/>
    <property type="match status" value="1"/>
</dbReference>
<dbReference type="Gene3D" id="3.40.640.10">
    <property type="entry name" value="Type I PLP-dependent aspartate aminotransferase-like (Major domain)"/>
    <property type="match status" value="1"/>
</dbReference>
<accession>A0A2S6GHZ4</accession>
<keyword evidence="3 7" id="KW-0032">Aminotransferase</keyword>
<proteinExistence type="inferred from homology"/>
<dbReference type="GO" id="GO:0005737">
    <property type="term" value="C:cytoplasm"/>
    <property type="evidence" value="ECO:0007669"/>
    <property type="project" value="TreeGrafter"/>
</dbReference>
<dbReference type="AlphaFoldDB" id="A0A2S6GHZ4"/>
<evidence type="ECO:0000313" key="7">
    <source>
        <dbReference type="EMBL" id="PPK64835.1"/>
    </source>
</evidence>
<dbReference type="InterPro" id="IPR015424">
    <property type="entry name" value="PyrdxlP-dep_Trfase"/>
</dbReference>
<evidence type="ECO:0000259" key="6">
    <source>
        <dbReference type="Pfam" id="PF00155"/>
    </source>
</evidence>
<evidence type="ECO:0000256" key="1">
    <source>
        <dbReference type="ARBA" id="ARBA00001933"/>
    </source>
</evidence>
<dbReference type="EMBL" id="PTIX01000017">
    <property type="protein sequence ID" value="PPK64835.1"/>
    <property type="molecule type" value="Genomic_DNA"/>
</dbReference>
<evidence type="ECO:0000256" key="4">
    <source>
        <dbReference type="ARBA" id="ARBA00022679"/>
    </source>
</evidence>
<dbReference type="GO" id="GO:0016212">
    <property type="term" value="F:kynurenine-oxoglutarate transaminase activity"/>
    <property type="evidence" value="ECO:0007669"/>
    <property type="project" value="TreeGrafter"/>
</dbReference>
<dbReference type="InterPro" id="IPR015421">
    <property type="entry name" value="PyrdxlP-dep_Trfase_major"/>
</dbReference>
<evidence type="ECO:0000313" key="8">
    <source>
        <dbReference type="Proteomes" id="UP000239203"/>
    </source>
</evidence>
<dbReference type="PANTHER" id="PTHR43807">
    <property type="entry name" value="FI04487P"/>
    <property type="match status" value="1"/>
</dbReference>
<organism evidence="7 8">
    <name type="scientific">Actinokineospora auranticolor</name>
    <dbReference type="NCBI Taxonomy" id="155976"/>
    <lineage>
        <taxon>Bacteria</taxon>
        <taxon>Bacillati</taxon>
        <taxon>Actinomycetota</taxon>
        <taxon>Actinomycetes</taxon>
        <taxon>Pseudonocardiales</taxon>
        <taxon>Pseudonocardiaceae</taxon>
        <taxon>Actinokineospora</taxon>
    </lineage>
</organism>
<evidence type="ECO:0000256" key="5">
    <source>
        <dbReference type="ARBA" id="ARBA00022898"/>
    </source>
</evidence>
<evidence type="ECO:0000256" key="3">
    <source>
        <dbReference type="ARBA" id="ARBA00022576"/>
    </source>
</evidence>
<dbReference type="InterPro" id="IPR051326">
    <property type="entry name" value="Kynurenine-oxoglutarate_AT"/>
</dbReference>
<gene>
    <name evidence="7" type="ORF">CLV40_11774</name>
</gene>
<keyword evidence="5" id="KW-0663">Pyridoxal phosphate</keyword>
<dbReference type="PANTHER" id="PTHR43807:SF20">
    <property type="entry name" value="FI04487P"/>
    <property type="match status" value="1"/>
</dbReference>
<dbReference type="Proteomes" id="UP000239203">
    <property type="component" value="Unassembled WGS sequence"/>
</dbReference>
<dbReference type="CDD" id="cd00609">
    <property type="entry name" value="AAT_like"/>
    <property type="match status" value="1"/>
</dbReference>
<comment type="cofactor">
    <cofactor evidence="1">
        <name>pyridoxal 5'-phosphate</name>
        <dbReference type="ChEBI" id="CHEBI:597326"/>
    </cofactor>
</comment>
<keyword evidence="8" id="KW-1185">Reference proteome</keyword>
<name>A0A2S6GHZ4_9PSEU</name>
<dbReference type="FunFam" id="3.40.640.10:FF:000033">
    <property type="entry name" value="Aspartate aminotransferase"/>
    <property type="match status" value="1"/>
</dbReference>
<keyword evidence="4 7" id="KW-0808">Transferase</keyword>
<comment type="similarity">
    <text evidence="2">Belongs to the class-I pyridoxal-phosphate-dependent aminotransferase family.</text>
</comment>
<dbReference type="GO" id="GO:0030170">
    <property type="term" value="F:pyridoxal phosphate binding"/>
    <property type="evidence" value="ECO:0007669"/>
    <property type="project" value="InterPro"/>
</dbReference>